<dbReference type="AlphaFoldDB" id="A0A5C5G403"/>
<dbReference type="OrthoDB" id="2524570at2759"/>
<sequence>MDETQNPGGPDVPSWSAPASTAAALMGPCAAGYSAQMLLYGVFVALTLMAVQSGELRAQNRPARGAIFVSLFLNTVYTAITVYENYDASVSQNRTYDYLSNGNETWSSLSMLNGAVTALTEAFLAAKAGMLIQNRKIRYAFWAWMTCLIGLVLAGSAITTADGYFYLWGAEPSSLAVEYADASSLWLLSSAIADLSISVCCGWALYSRIAGFNETTDSLLRRLIWISVRTASYTTILSLAGAATNLAWGDDSLLSYVAIALWLPMPALYGLSLFTFSFGARRAIDTRLGGSSDPTAPRGGGVYVRKSVHAYDSKGVSVRRLGPPSSTEEHELSVAPRTTPSVRIFVEQQSLSVTEYDEPDLEAGKSSAGPEWRSEWRGEKSWEAPPV</sequence>
<reference evidence="3 4" key="1">
    <citation type="submission" date="2019-03" db="EMBL/GenBank/DDBJ databases">
        <title>Rhodosporidium diobovatum UCD-FST 08-225 genome sequencing, assembly, and annotation.</title>
        <authorList>
            <person name="Fakankun I.U."/>
            <person name="Fristensky B."/>
            <person name="Levin D.B."/>
        </authorList>
    </citation>
    <scope>NUCLEOTIDE SEQUENCE [LARGE SCALE GENOMIC DNA]</scope>
    <source>
        <strain evidence="3 4">UCD-FST 08-225</strain>
    </source>
</reference>
<organism evidence="3 4">
    <name type="scientific">Rhodotorula diobovata</name>
    <dbReference type="NCBI Taxonomy" id="5288"/>
    <lineage>
        <taxon>Eukaryota</taxon>
        <taxon>Fungi</taxon>
        <taxon>Dikarya</taxon>
        <taxon>Basidiomycota</taxon>
        <taxon>Pucciniomycotina</taxon>
        <taxon>Microbotryomycetes</taxon>
        <taxon>Sporidiobolales</taxon>
        <taxon>Sporidiobolaceae</taxon>
        <taxon>Rhodotorula</taxon>
    </lineage>
</organism>
<feature type="transmembrane region" description="Helical" evidence="2">
    <location>
        <begin position="30"/>
        <end position="51"/>
    </location>
</feature>
<dbReference type="EMBL" id="SOZI01000007">
    <property type="protein sequence ID" value="TNY23873.1"/>
    <property type="molecule type" value="Genomic_DNA"/>
</dbReference>
<feature type="region of interest" description="Disordered" evidence="1">
    <location>
        <begin position="355"/>
        <end position="387"/>
    </location>
</feature>
<evidence type="ECO:0008006" key="5">
    <source>
        <dbReference type="Google" id="ProtNLM"/>
    </source>
</evidence>
<feature type="transmembrane region" description="Helical" evidence="2">
    <location>
        <begin position="63"/>
        <end position="86"/>
    </location>
</feature>
<keyword evidence="4" id="KW-1185">Reference proteome</keyword>
<evidence type="ECO:0000256" key="1">
    <source>
        <dbReference type="SAM" id="MobiDB-lite"/>
    </source>
</evidence>
<evidence type="ECO:0000256" key="2">
    <source>
        <dbReference type="SAM" id="Phobius"/>
    </source>
</evidence>
<keyword evidence="2" id="KW-0812">Transmembrane</keyword>
<evidence type="ECO:0000313" key="3">
    <source>
        <dbReference type="EMBL" id="TNY23873.1"/>
    </source>
</evidence>
<feature type="transmembrane region" description="Helical" evidence="2">
    <location>
        <begin position="106"/>
        <end position="127"/>
    </location>
</feature>
<name>A0A5C5G403_9BASI</name>
<gene>
    <name evidence="3" type="ORF">DMC30DRAFT_413786</name>
</gene>
<dbReference type="Proteomes" id="UP000311382">
    <property type="component" value="Unassembled WGS sequence"/>
</dbReference>
<keyword evidence="2" id="KW-0472">Membrane</keyword>
<feature type="transmembrane region" description="Helical" evidence="2">
    <location>
        <begin position="254"/>
        <end position="278"/>
    </location>
</feature>
<comment type="caution">
    <text evidence="3">The sequence shown here is derived from an EMBL/GenBank/DDBJ whole genome shotgun (WGS) entry which is preliminary data.</text>
</comment>
<feature type="transmembrane region" description="Helical" evidence="2">
    <location>
        <begin position="139"/>
        <end position="165"/>
    </location>
</feature>
<accession>A0A5C5G403</accession>
<protein>
    <recommendedName>
        <fullName evidence="5">Proteophosphoglycan ppg4</fullName>
    </recommendedName>
</protein>
<proteinExistence type="predicted"/>
<evidence type="ECO:0000313" key="4">
    <source>
        <dbReference type="Proteomes" id="UP000311382"/>
    </source>
</evidence>
<feature type="transmembrane region" description="Helical" evidence="2">
    <location>
        <begin position="185"/>
        <end position="206"/>
    </location>
</feature>
<feature type="compositionally biased region" description="Basic and acidic residues" evidence="1">
    <location>
        <begin position="372"/>
        <end position="387"/>
    </location>
</feature>
<feature type="transmembrane region" description="Helical" evidence="2">
    <location>
        <begin position="226"/>
        <end position="248"/>
    </location>
</feature>
<keyword evidence="2" id="KW-1133">Transmembrane helix</keyword>